<gene>
    <name evidence="4" type="ORF">FSP39_009002</name>
</gene>
<keyword evidence="5" id="KW-1185">Reference proteome</keyword>
<dbReference type="EMBL" id="VSWD01000004">
    <property type="protein sequence ID" value="KAK3104740.1"/>
    <property type="molecule type" value="Genomic_DNA"/>
</dbReference>
<comment type="caution">
    <text evidence="4">The sequence shown here is derived from an EMBL/GenBank/DDBJ whole genome shotgun (WGS) entry which is preliminary data.</text>
</comment>
<dbReference type="InterPro" id="IPR047575">
    <property type="entry name" value="Sm"/>
</dbReference>
<dbReference type="PANTHER" id="PTHR10701:SF5">
    <property type="entry name" value="N-ALPHA-ACETYLTRANSFERASE 38, NATC AUXILIARY SUBUNIT"/>
    <property type="match status" value="1"/>
</dbReference>
<dbReference type="PANTHER" id="PTHR10701">
    <property type="entry name" value="SMALL NUCLEAR RIBONUCLEOPROTEIN-ASSOCIATED PROTEIN B AND N"/>
    <property type="match status" value="1"/>
</dbReference>
<dbReference type="Pfam" id="PF01423">
    <property type="entry name" value="LSM"/>
    <property type="match status" value="1"/>
</dbReference>
<reference evidence="4" key="1">
    <citation type="submission" date="2019-08" db="EMBL/GenBank/DDBJ databases">
        <title>The improved chromosome-level genome for the pearl oyster Pinctada fucata martensii using PacBio sequencing and Hi-C.</title>
        <authorList>
            <person name="Zheng Z."/>
        </authorList>
    </citation>
    <scope>NUCLEOTIDE SEQUENCE</scope>
    <source>
        <strain evidence="4">ZZ-2019</strain>
        <tissue evidence="4">Adductor muscle</tissue>
    </source>
</reference>
<dbReference type="SUPFAM" id="SSF50182">
    <property type="entry name" value="Sm-like ribonucleoproteins"/>
    <property type="match status" value="1"/>
</dbReference>
<name>A0AA89C917_PINIB</name>
<protein>
    <recommendedName>
        <fullName evidence="3">Sm domain-containing protein</fullName>
    </recommendedName>
</protein>
<sequence length="117" mass="13216">MRGTDENDENWYLTNKNQFTARQEADSATESEGKKKLSKWLNKSMKIQMTDGRTLIGVFLCTDRDRNVILGSCEEYLRPPGTGEKEEPRMLGLAMIPGHHIVSISVDKSQQEAQDVA</sequence>
<evidence type="ECO:0000313" key="4">
    <source>
        <dbReference type="EMBL" id="KAK3104740.1"/>
    </source>
</evidence>
<evidence type="ECO:0000313" key="5">
    <source>
        <dbReference type="Proteomes" id="UP001186944"/>
    </source>
</evidence>
<evidence type="ECO:0000259" key="3">
    <source>
        <dbReference type="PROSITE" id="PS52002"/>
    </source>
</evidence>
<feature type="region of interest" description="Disordered" evidence="2">
    <location>
        <begin position="1"/>
        <end position="35"/>
    </location>
</feature>
<dbReference type="InterPro" id="IPR050914">
    <property type="entry name" value="snRNP_SmB/NAA38-like"/>
</dbReference>
<dbReference type="PROSITE" id="PS52002">
    <property type="entry name" value="SM"/>
    <property type="match status" value="1"/>
</dbReference>
<proteinExistence type="inferred from homology"/>
<dbReference type="Proteomes" id="UP001186944">
    <property type="component" value="Unassembled WGS sequence"/>
</dbReference>
<dbReference type="InterPro" id="IPR010920">
    <property type="entry name" value="LSM_dom_sf"/>
</dbReference>
<dbReference type="InterPro" id="IPR001163">
    <property type="entry name" value="Sm_dom_euk/arc"/>
</dbReference>
<dbReference type="GO" id="GO:0031417">
    <property type="term" value="C:NatC complex"/>
    <property type="evidence" value="ECO:0007669"/>
    <property type="project" value="InterPro"/>
</dbReference>
<dbReference type="CDD" id="cd06168">
    <property type="entry name" value="LSMD1"/>
    <property type="match status" value="1"/>
</dbReference>
<dbReference type="SMART" id="SM00651">
    <property type="entry name" value="Sm"/>
    <property type="match status" value="1"/>
</dbReference>
<dbReference type="AlphaFoldDB" id="A0AA89C917"/>
<dbReference type="FunFam" id="2.30.30.100:FF:000028">
    <property type="entry name" value="N-alpha-acetyltransferase 38, NatC auxiliary subunit"/>
    <property type="match status" value="1"/>
</dbReference>
<feature type="compositionally biased region" description="Polar residues" evidence="2">
    <location>
        <begin position="12"/>
        <end position="30"/>
    </location>
</feature>
<dbReference type="Gene3D" id="2.30.30.100">
    <property type="match status" value="1"/>
</dbReference>
<accession>A0AA89C917</accession>
<organism evidence="4 5">
    <name type="scientific">Pinctada imbricata</name>
    <name type="common">Atlantic pearl-oyster</name>
    <name type="synonym">Pinctada martensii</name>
    <dbReference type="NCBI Taxonomy" id="66713"/>
    <lineage>
        <taxon>Eukaryota</taxon>
        <taxon>Metazoa</taxon>
        <taxon>Spiralia</taxon>
        <taxon>Lophotrochozoa</taxon>
        <taxon>Mollusca</taxon>
        <taxon>Bivalvia</taxon>
        <taxon>Autobranchia</taxon>
        <taxon>Pteriomorphia</taxon>
        <taxon>Pterioida</taxon>
        <taxon>Pterioidea</taxon>
        <taxon>Pteriidae</taxon>
        <taxon>Pinctada</taxon>
    </lineage>
</organism>
<comment type="similarity">
    <text evidence="1">Belongs to the snRNP Sm proteins family.</text>
</comment>
<feature type="domain" description="Sm" evidence="3">
    <location>
        <begin position="32"/>
        <end position="110"/>
    </location>
</feature>
<dbReference type="InterPro" id="IPR034110">
    <property type="entry name" value="LSMD1_Sm"/>
</dbReference>
<dbReference type="GO" id="GO:0003723">
    <property type="term" value="F:RNA binding"/>
    <property type="evidence" value="ECO:0007669"/>
    <property type="project" value="InterPro"/>
</dbReference>
<evidence type="ECO:0000256" key="2">
    <source>
        <dbReference type="SAM" id="MobiDB-lite"/>
    </source>
</evidence>
<evidence type="ECO:0000256" key="1">
    <source>
        <dbReference type="ARBA" id="ARBA00006850"/>
    </source>
</evidence>